<reference evidence="31" key="3">
    <citation type="submission" date="2025-09" db="UniProtKB">
        <authorList>
            <consortium name="Ensembl"/>
        </authorList>
    </citation>
    <scope>IDENTIFICATION</scope>
</reference>
<evidence type="ECO:0000256" key="2">
    <source>
        <dbReference type="ARBA" id="ARBA00004496"/>
    </source>
</evidence>
<evidence type="ECO:0000256" key="6">
    <source>
        <dbReference type="ARBA" id="ARBA00022553"/>
    </source>
</evidence>
<keyword evidence="18" id="KW-0804">Transcription</keyword>
<dbReference type="GeneTree" id="ENSGT00940000165376"/>
<feature type="region of interest" description="Disordered" evidence="27">
    <location>
        <begin position="389"/>
        <end position="448"/>
    </location>
</feature>
<dbReference type="InterPro" id="IPR049730">
    <property type="entry name" value="SNF2/RAD54-like_C"/>
</dbReference>
<keyword evidence="8" id="KW-0479">Metal-binding</keyword>
<keyword evidence="15" id="KW-0067">ATP-binding</keyword>
<evidence type="ECO:0000256" key="10">
    <source>
        <dbReference type="ARBA" id="ARBA00022741"/>
    </source>
</evidence>
<dbReference type="GO" id="GO:0016787">
    <property type="term" value="F:hydrolase activity"/>
    <property type="evidence" value="ECO:0007669"/>
    <property type="project" value="UniProtKB-KW"/>
</dbReference>
<dbReference type="InterPro" id="IPR002464">
    <property type="entry name" value="DNA/RNA_helicase_DEAH_CS"/>
</dbReference>
<proteinExistence type="inferred from homology"/>
<feature type="domain" description="GRF-type" evidence="30">
    <location>
        <begin position="6"/>
        <end position="47"/>
    </location>
</feature>
<keyword evidence="32" id="KW-1185">Reference proteome</keyword>
<feature type="compositionally biased region" description="Basic and acidic residues" evidence="27">
    <location>
        <begin position="198"/>
        <end position="207"/>
    </location>
</feature>
<dbReference type="GO" id="GO:0008270">
    <property type="term" value="F:zinc ion binding"/>
    <property type="evidence" value="ECO:0007669"/>
    <property type="project" value="UniProtKB-KW"/>
</dbReference>
<organism evidence="31 32">
    <name type="scientific">Cynoglossus semilaevis</name>
    <name type="common">Tongue sole</name>
    <dbReference type="NCBI Taxonomy" id="244447"/>
    <lineage>
        <taxon>Eukaryota</taxon>
        <taxon>Metazoa</taxon>
        <taxon>Chordata</taxon>
        <taxon>Craniata</taxon>
        <taxon>Vertebrata</taxon>
        <taxon>Euteleostomi</taxon>
        <taxon>Actinopterygii</taxon>
        <taxon>Neopterygii</taxon>
        <taxon>Teleostei</taxon>
        <taxon>Neoteleostei</taxon>
        <taxon>Acanthomorphata</taxon>
        <taxon>Carangaria</taxon>
        <taxon>Pleuronectiformes</taxon>
        <taxon>Pleuronectoidei</taxon>
        <taxon>Cynoglossidae</taxon>
        <taxon>Cynoglossinae</taxon>
        <taxon>Cynoglossus</taxon>
    </lineage>
</organism>
<dbReference type="CTD" id="8458"/>
<keyword evidence="20" id="KW-0539">Nucleus</keyword>
<keyword evidence="13" id="KW-0347">Helicase</keyword>
<keyword evidence="12" id="KW-0378">Hydrolase</keyword>
<dbReference type="Pfam" id="PF00176">
    <property type="entry name" value="SNF2-rel_dom"/>
    <property type="match status" value="1"/>
</dbReference>
<dbReference type="InterPro" id="IPR001650">
    <property type="entry name" value="Helicase_C-like"/>
</dbReference>
<evidence type="ECO:0000256" key="20">
    <source>
        <dbReference type="ARBA" id="ARBA00023242"/>
    </source>
</evidence>
<dbReference type="GO" id="GO:0003677">
    <property type="term" value="F:DNA binding"/>
    <property type="evidence" value="ECO:0007669"/>
    <property type="project" value="UniProtKB-KW"/>
</dbReference>
<dbReference type="KEGG" id="csem:103391964"/>
<dbReference type="InterPro" id="IPR027417">
    <property type="entry name" value="P-loop_NTPase"/>
</dbReference>
<evidence type="ECO:0000256" key="7">
    <source>
        <dbReference type="ARBA" id="ARBA00022664"/>
    </source>
</evidence>
<keyword evidence="10" id="KW-0547">Nucleotide-binding</keyword>
<dbReference type="GO" id="GO:0004386">
    <property type="term" value="F:helicase activity"/>
    <property type="evidence" value="ECO:0007669"/>
    <property type="project" value="UniProtKB-KW"/>
</dbReference>
<evidence type="ECO:0000259" key="29">
    <source>
        <dbReference type="PROSITE" id="PS51194"/>
    </source>
</evidence>
<dbReference type="GO" id="GO:0005524">
    <property type="term" value="F:ATP binding"/>
    <property type="evidence" value="ECO:0007669"/>
    <property type="project" value="UniProtKB-KW"/>
</dbReference>
<evidence type="ECO:0000256" key="12">
    <source>
        <dbReference type="ARBA" id="ARBA00022801"/>
    </source>
</evidence>
<dbReference type="STRING" id="244447.ENSCSEP00000013731"/>
<feature type="compositionally biased region" description="Basic and acidic residues" evidence="27">
    <location>
        <begin position="124"/>
        <end position="161"/>
    </location>
</feature>
<evidence type="ECO:0000256" key="24">
    <source>
        <dbReference type="ARBA" id="ARBA00079067"/>
    </source>
</evidence>
<feature type="compositionally biased region" description="Polar residues" evidence="27">
    <location>
        <begin position="272"/>
        <end position="287"/>
    </location>
</feature>
<keyword evidence="14" id="KW-0862">Zinc</keyword>
<reference evidence="31 32" key="1">
    <citation type="journal article" date="2014" name="Nat. Genet.">
        <title>Whole-genome sequence of a flatfish provides insights into ZW sex chromosome evolution and adaptation to a benthic lifestyle.</title>
        <authorList>
            <person name="Chen S."/>
            <person name="Zhang G."/>
            <person name="Shao C."/>
            <person name="Huang Q."/>
            <person name="Liu G."/>
            <person name="Zhang P."/>
            <person name="Song W."/>
            <person name="An N."/>
            <person name="Chalopin D."/>
            <person name="Volff J.N."/>
            <person name="Hong Y."/>
            <person name="Li Q."/>
            <person name="Sha Z."/>
            <person name="Zhou H."/>
            <person name="Xie M."/>
            <person name="Yu Q."/>
            <person name="Liu Y."/>
            <person name="Xiang H."/>
            <person name="Wang N."/>
            <person name="Wu K."/>
            <person name="Yang C."/>
            <person name="Zhou Q."/>
            <person name="Liao X."/>
            <person name="Yang L."/>
            <person name="Hu Q."/>
            <person name="Zhang J."/>
            <person name="Meng L."/>
            <person name="Jin L."/>
            <person name="Tian Y."/>
            <person name="Lian J."/>
            <person name="Yang J."/>
            <person name="Miao G."/>
            <person name="Liu S."/>
            <person name="Liang Z."/>
            <person name="Yan F."/>
            <person name="Li Y."/>
            <person name="Sun B."/>
            <person name="Zhang H."/>
            <person name="Zhang J."/>
            <person name="Zhu Y."/>
            <person name="Du M."/>
            <person name="Zhao Y."/>
            <person name="Schartl M."/>
            <person name="Tang Q."/>
            <person name="Wang J."/>
        </authorList>
    </citation>
    <scope>NUCLEOTIDE SEQUENCE</scope>
</reference>
<evidence type="ECO:0000256" key="1">
    <source>
        <dbReference type="ARBA" id="ARBA00004123"/>
    </source>
</evidence>
<dbReference type="GO" id="GO:0008094">
    <property type="term" value="F:ATP-dependent activity, acting on DNA"/>
    <property type="evidence" value="ECO:0007669"/>
    <property type="project" value="UniProtKB-ARBA"/>
</dbReference>
<dbReference type="PANTHER" id="PTHR45626">
    <property type="entry name" value="TRANSCRIPTION TERMINATION FACTOR 2-RELATED"/>
    <property type="match status" value="1"/>
</dbReference>
<keyword evidence="11 26" id="KW-0863">Zinc-finger</keyword>
<evidence type="ECO:0000313" key="32">
    <source>
        <dbReference type="Proteomes" id="UP000265120"/>
    </source>
</evidence>
<dbReference type="SUPFAM" id="SSF52540">
    <property type="entry name" value="P-loop containing nucleoside triphosphate hydrolases"/>
    <property type="match status" value="2"/>
</dbReference>
<evidence type="ECO:0000256" key="19">
    <source>
        <dbReference type="ARBA" id="ARBA00023187"/>
    </source>
</evidence>
<keyword evidence="9" id="KW-0747">Spliceosome</keyword>
<name>A0A3P8VKC4_CYNSE</name>
<accession>A0A3P8VKC4</accession>
<feature type="compositionally biased region" description="Basic and acidic residues" evidence="27">
    <location>
        <begin position="215"/>
        <end position="243"/>
    </location>
</feature>
<dbReference type="Pfam" id="PF00271">
    <property type="entry name" value="Helicase_C"/>
    <property type="match status" value="1"/>
</dbReference>
<evidence type="ECO:0000313" key="31">
    <source>
        <dbReference type="Ensembl" id="ENSCSEP00000013731.1"/>
    </source>
</evidence>
<dbReference type="PANTHER" id="PTHR45626:SF50">
    <property type="entry name" value="TRANSCRIPTION TERMINATION FACTOR 2"/>
    <property type="match status" value="1"/>
</dbReference>
<evidence type="ECO:0000256" key="3">
    <source>
        <dbReference type="ARBA" id="ARBA00007025"/>
    </source>
</evidence>
<feature type="domain" description="Helicase ATP-binding" evidence="28">
    <location>
        <begin position="528"/>
        <end position="736"/>
    </location>
</feature>
<comment type="similarity">
    <text evidence="3">Belongs to the SNF2/RAD54 helicase family.</text>
</comment>
<dbReference type="SMART" id="SM00487">
    <property type="entry name" value="DEXDc"/>
    <property type="match status" value="1"/>
</dbReference>
<dbReference type="SMART" id="SM00490">
    <property type="entry name" value="HELICc"/>
    <property type="match status" value="1"/>
</dbReference>
<feature type="region of interest" description="Disordered" evidence="27">
    <location>
        <begin position="103"/>
        <end position="297"/>
    </location>
</feature>
<evidence type="ECO:0000256" key="26">
    <source>
        <dbReference type="PROSITE-ProRule" id="PRU01343"/>
    </source>
</evidence>
<dbReference type="OrthoDB" id="423559at2759"/>
<dbReference type="InterPro" id="IPR014001">
    <property type="entry name" value="Helicase_ATP-bd"/>
</dbReference>
<evidence type="ECO:0000256" key="16">
    <source>
        <dbReference type="ARBA" id="ARBA00023015"/>
    </source>
</evidence>
<dbReference type="AlphaFoldDB" id="A0A3P8VKC4"/>
<dbReference type="InterPro" id="IPR050628">
    <property type="entry name" value="SNF2_RAD54_helicase_TF"/>
</dbReference>
<dbReference type="RefSeq" id="XP_008326682.1">
    <property type="nucleotide sequence ID" value="XM_008328460.2"/>
</dbReference>
<feature type="compositionally biased region" description="Acidic residues" evidence="27">
    <location>
        <begin position="162"/>
        <end position="172"/>
    </location>
</feature>
<evidence type="ECO:0000259" key="28">
    <source>
        <dbReference type="PROSITE" id="PS51192"/>
    </source>
</evidence>
<evidence type="ECO:0000256" key="4">
    <source>
        <dbReference type="ARBA" id="ARBA00022472"/>
    </source>
</evidence>
<dbReference type="GO" id="GO:0006353">
    <property type="term" value="P:DNA-templated transcription termination"/>
    <property type="evidence" value="ECO:0007669"/>
    <property type="project" value="UniProtKB-KW"/>
</dbReference>
<dbReference type="Proteomes" id="UP000265120">
    <property type="component" value="Chromosome 16"/>
</dbReference>
<dbReference type="FunFam" id="3.40.50.300:FF:001502">
    <property type="entry name" value="Transcription termination factor 2"/>
    <property type="match status" value="1"/>
</dbReference>
<dbReference type="FunCoup" id="A0A3P8VKC4">
    <property type="interactions" value="601"/>
</dbReference>
<dbReference type="InterPro" id="IPR038718">
    <property type="entry name" value="SNF2-like_sf"/>
</dbReference>
<feature type="region of interest" description="Disordered" evidence="27">
    <location>
        <begin position="651"/>
        <end position="673"/>
    </location>
</feature>
<keyword evidence="7" id="KW-0507">mRNA processing</keyword>
<dbReference type="Gene3D" id="3.40.50.300">
    <property type="entry name" value="P-loop containing nucleotide triphosphate hydrolases"/>
    <property type="match status" value="1"/>
</dbReference>
<evidence type="ECO:0000256" key="14">
    <source>
        <dbReference type="ARBA" id="ARBA00022833"/>
    </source>
</evidence>
<evidence type="ECO:0000256" key="23">
    <source>
        <dbReference type="ARBA" id="ARBA00070113"/>
    </source>
</evidence>
<dbReference type="GO" id="GO:0008380">
    <property type="term" value="P:RNA splicing"/>
    <property type="evidence" value="ECO:0007669"/>
    <property type="project" value="UniProtKB-KW"/>
</dbReference>
<dbReference type="PROSITE" id="PS00690">
    <property type="entry name" value="DEAH_ATP_HELICASE"/>
    <property type="match status" value="1"/>
</dbReference>
<sequence>MEKVICTEHGCVCMLKTGVKEGPTKGKSFYVCVNKQGCDFSQIASIPPSHCLHHEDSMVELQALTYSSQQQCYRLFYRCIVGKKAGQRWCGNVPWTGVDKKQKIPADTKAQPSSLSPVRNPFKASEKVDKSKVKQSSEGDVTDSQKSHKNEARKSDRKELEESTGGEAEEDKENGKKLNLADTYRGKPLPAGMKMKKRLSDEERDASKANNVAKTAEEVKSKLGETQPDKESKTPHVTYKDSHQQPAPTKSCAVDQKQTVEKELSSKDTRGSTESYCGSAKATSDQQGHCDDKNSEDDDDVVLVSVKPAAQTTSPASAVQKTITTFPGFQTASKVKGQQPDPRGLRNLLTAQLEQKKTTLSVVNTAALPDKGQRLKTQVRELEEALESLSLSAASQTGSQDEADSSAPHPANGHAINPFSRQGGTILLPAAPTAGPSHNQASSSSMGLQLSQGLTQTYGVNPQVQAFYGGRMTNDRLLAVKNATSEAIDHLHNSLESCPDAEAESPDPRGIKVTLLAHQRRALAWLLWREAQKPCGGILADDMGLGKTLTMISLILHQKKKAKVEDEKKEEKKLDKWLSKTDPSVVASKGTLIICPASLVHHWKKEIERHVKSGRLTVYLYHGPNRERSARALADYDVVVTTYGLVSKEIPVPKEETQKPSECSDEAPKTSSSSPLMRVTWARVILDEAHNIKNPKVQTSQAVCQLRACARWAVTGTPIQNNLLDMYSLLKFLRCSPFDEFKLWKAQVDNGSKRGRERLNILTRTLLLRRTKDQKDSTGNPLVVLPDRTCEVHRLKLSKDEKAVYDVVFAQSKSTLQNYLKRHEGNDVSKGSKSSNPFDKVAQEFGLSQPDSAVSSSQQASSTVHILSLLLRLRQCCCHLSLLKKTLDSSELQADGVVLSLEEQLNALSLSSGSSSSDPDPKDSVALNGTRFSAQLFEEGRESTKISSMVSELKAIRQKSDDQKSVIVSQWTSMLQIVALHLEQMGLRYGVIDGSVNPKRRMDLVEEFNTNPKGPEVMLVSLCAGGVGLNLIGGNHLFLIDMHWNPALEDQACDRIYRVGQRKDVTIHRFVCEDTVEEKISTLQEKKKELAQNVLSGTGSTFTKLSLADLRIIFGV</sequence>
<dbReference type="Ensembl" id="ENSCSET00000013892.1">
    <property type="protein sequence ID" value="ENSCSEP00000013731.1"/>
    <property type="gene ID" value="ENSCSEG00000008842.1"/>
</dbReference>
<dbReference type="InterPro" id="IPR010666">
    <property type="entry name" value="Znf_GRF"/>
</dbReference>
<keyword evidence="4" id="KW-0806">Transcription termination</keyword>
<evidence type="ECO:0000256" key="5">
    <source>
        <dbReference type="ARBA" id="ARBA00022490"/>
    </source>
</evidence>
<dbReference type="PROSITE" id="PS51194">
    <property type="entry name" value="HELICASE_CTER"/>
    <property type="match status" value="1"/>
</dbReference>
<dbReference type="CDD" id="cd18793">
    <property type="entry name" value="SF2_C_SNF"/>
    <property type="match status" value="1"/>
</dbReference>
<evidence type="ECO:0000256" key="21">
    <source>
        <dbReference type="ARBA" id="ARBA00055750"/>
    </source>
</evidence>
<evidence type="ECO:0000256" key="22">
    <source>
        <dbReference type="ARBA" id="ARBA00063699"/>
    </source>
</evidence>
<dbReference type="FunFam" id="3.40.50.10810:FF:000043">
    <property type="entry name" value="Transcription termination factor 2"/>
    <property type="match status" value="1"/>
</dbReference>
<keyword evidence="6" id="KW-0597">Phosphoprotein</keyword>
<dbReference type="InterPro" id="IPR000330">
    <property type="entry name" value="SNF2_N"/>
</dbReference>
<dbReference type="PROSITE" id="PS51999">
    <property type="entry name" value="ZF_GRF"/>
    <property type="match status" value="1"/>
</dbReference>
<dbReference type="PROSITE" id="PS51192">
    <property type="entry name" value="HELICASE_ATP_BIND_1"/>
    <property type="match status" value="1"/>
</dbReference>
<dbReference type="CDD" id="cd18072">
    <property type="entry name" value="DEXHc_TTF2"/>
    <property type="match status" value="1"/>
</dbReference>
<dbReference type="GO" id="GO:0006281">
    <property type="term" value="P:DNA repair"/>
    <property type="evidence" value="ECO:0007669"/>
    <property type="project" value="TreeGrafter"/>
</dbReference>
<dbReference type="OMA" id="IVSQWTN"/>
<dbReference type="GO" id="GO:0005737">
    <property type="term" value="C:cytoplasm"/>
    <property type="evidence" value="ECO:0007669"/>
    <property type="project" value="UniProtKB-SubCell"/>
</dbReference>
<evidence type="ECO:0000256" key="8">
    <source>
        <dbReference type="ARBA" id="ARBA00022723"/>
    </source>
</evidence>
<feature type="domain" description="Helicase C-terminal" evidence="29">
    <location>
        <begin position="948"/>
        <end position="1106"/>
    </location>
</feature>
<keyword evidence="19" id="KW-0508">mRNA splicing</keyword>
<feature type="compositionally biased region" description="Basic and acidic residues" evidence="27">
    <location>
        <begin position="258"/>
        <end position="271"/>
    </location>
</feature>
<evidence type="ECO:0000256" key="15">
    <source>
        <dbReference type="ARBA" id="ARBA00022840"/>
    </source>
</evidence>
<dbReference type="Gene3D" id="3.40.50.10810">
    <property type="entry name" value="Tandem AAA-ATPase domain"/>
    <property type="match status" value="1"/>
</dbReference>
<evidence type="ECO:0000256" key="27">
    <source>
        <dbReference type="SAM" id="MobiDB-lite"/>
    </source>
</evidence>
<reference evidence="31" key="2">
    <citation type="submission" date="2025-08" db="UniProtKB">
        <authorList>
            <consortium name="Ensembl"/>
        </authorList>
    </citation>
    <scope>IDENTIFICATION</scope>
</reference>
<evidence type="ECO:0000256" key="9">
    <source>
        <dbReference type="ARBA" id="ARBA00022728"/>
    </source>
</evidence>
<keyword evidence="5" id="KW-0963">Cytoplasm</keyword>
<comment type="subcellular location">
    <subcellularLocation>
        <location evidence="2">Cytoplasm</location>
    </subcellularLocation>
    <subcellularLocation>
        <location evidence="1">Nucleus</location>
    </subcellularLocation>
</comment>
<keyword evidence="16" id="KW-0805">Transcription regulation</keyword>
<evidence type="ECO:0000259" key="30">
    <source>
        <dbReference type="PROSITE" id="PS51999"/>
    </source>
</evidence>
<comment type="function">
    <text evidence="21">DsDNA-dependent ATPase which acts as a transcription termination factor by coupling ATP hydrolysis with removal of RNA polymerase II from the DNA template. May contribute to mitotic transcription repression. May also be involved in pre-mRNA splicing.</text>
</comment>
<dbReference type="GO" id="GO:0006397">
    <property type="term" value="P:mRNA processing"/>
    <property type="evidence" value="ECO:0007669"/>
    <property type="project" value="UniProtKB-KW"/>
</dbReference>
<evidence type="ECO:0000256" key="18">
    <source>
        <dbReference type="ARBA" id="ARBA00023163"/>
    </source>
</evidence>
<protein>
    <recommendedName>
        <fullName evidence="23">Transcription termination factor 2</fullName>
    </recommendedName>
    <alternativeName>
        <fullName evidence="25">RNA polymerase II termination factor</fullName>
    </alternativeName>
    <alternativeName>
        <fullName evidence="24">Transcription release factor 2</fullName>
    </alternativeName>
</protein>
<dbReference type="GeneID" id="103391964"/>
<evidence type="ECO:0000256" key="25">
    <source>
        <dbReference type="ARBA" id="ARBA00082628"/>
    </source>
</evidence>
<evidence type="ECO:0000256" key="11">
    <source>
        <dbReference type="ARBA" id="ARBA00022771"/>
    </source>
</evidence>
<evidence type="ECO:0000256" key="13">
    <source>
        <dbReference type="ARBA" id="ARBA00022806"/>
    </source>
</evidence>
<dbReference type="InParanoid" id="A0A3P8VKC4"/>
<dbReference type="GO" id="GO:0005681">
    <property type="term" value="C:spliceosomal complex"/>
    <property type="evidence" value="ECO:0007669"/>
    <property type="project" value="UniProtKB-KW"/>
</dbReference>
<comment type="subunit">
    <text evidence="22">Interacts with CDC5L. Part of the spliceosome.</text>
</comment>
<keyword evidence="17" id="KW-0238">DNA-binding</keyword>
<evidence type="ECO:0000256" key="17">
    <source>
        <dbReference type="ARBA" id="ARBA00023125"/>
    </source>
</evidence>